<reference evidence="5" key="1">
    <citation type="submission" date="2021-02" db="EMBL/GenBank/DDBJ databases">
        <authorList>
            <person name="Nowell W R."/>
        </authorList>
    </citation>
    <scope>NUCLEOTIDE SEQUENCE</scope>
</reference>
<dbReference type="PANTHER" id="PTHR17357:SF0">
    <property type="entry name" value="GANGLIOSIDE GM2 ACTIVATOR"/>
    <property type="match status" value="1"/>
</dbReference>
<dbReference type="Proteomes" id="UP000663852">
    <property type="component" value="Unassembled WGS sequence"/>
</dbReference>
<evidence type="ECO:0000313" key="4">
    <source>
        <dbReference type="EMBL" id="CAF0748410.1"/>
    </source>
</evidence>
<keyword evidence="6" id="KW-1185">Reference proteome</keyword>
<dbReference type="SMART" id="SM00737">
    <property type="entry name" value="ML"/>
    <property type="match status" value="1"/>
</dbReference>
<evidence type="ECO:0000256" key="2">
    <source>
        <dbReference type="SAM" id="SignalP"/>
    </source>
</evidence>
<feature type="chain" id="PRO_5035597281" description="MD-2-related lipid-recognition domain-containing protein" evidence="2">
    <location>
        <begin position="22"/>
        <end position="161"/>
    </location>
</feature>
<dbReference type="GO" id="GO:0005319">
    <property type="term" value="F:lipid transporter activity"/>
    <property type="evidence" value="ECO:0007669"/>
    <property type="project" value="TreeGrafter"/>
</dbReference>
<gene>
    <name evidence="5" type="ORF">EDS130_LOCUS3280</name>
    <name evidence="4" type="ORF">XAT740_LOCUS282</name>
</gene>
<dbReference type="Proteomes" id="UP000663828">
    <property type="component" value="Unassembled WGS sequence"/>
</dbReference>
<dbReference type="EMBL" id="CAJNOR010000008">
    <property type="protein sequence ID" value="CAF0748410.1"/>
    <property type="molecule type" value="Genomic_DNA"/>
</dbReference>
<evidence type="ECO:0000256" key="1">
    <source>
        <dbReference type="ARBA" id="ARBA00022729"/>
    </source>
</evidence>
<dbReference type="InterPro" id="IPR028996">
    <property type="entry name" value="GM2-AP"/>
</dbReference>
<sequence>MKDKLASVSLILFLQITIGSSYMTWKQCNNNVDDIKLLNLTVHPDPIIAPGSVSITITFHTESNLTTPLKAVISLRKKILIGYFPVPCTSIGSCVYDDLCTFCAQCNCSVQMGEHTFTLPITIGSGSWMLSGNYQAQIDLITGSGQKLCIAINDISIKTKK</sequence>
<feature type="domain" description="MD-2-related lipid-recognition" evidence="3">
    <location>
        <begin position="25"/>
        <end position="154"/>
    </location>
</feature>
<evidence type="ECO:0000313" key="6">
    <source>
        <dbReference type="Proteomes" id="UP000663828"/>
    </source>
</evidence>
<dbReference type="GO" id="GO:0009898">
    <property type="term" value="C:cytoplasmic side of plasma membrane"/>
    <property type="evidence" value="ECO:0007669"/>
    <property type="project" value="TreeGrafter"/>
</dbReference>
<dbReference type="InterPro" id="IPR003172">
    <property type="entry name" value="ML_dom"/>
</dbReference>
<feature type="signal peptide" evidence="2">
    <location>
        <begin position="1"/>
        <end position="21"/>
    </location>
</feature>
<keyword evidence="1 2" id="KW-0732">Signal</keyword>
<dbReference type="Gene3D" id="2.70.220.10">
    <property type="entry name" value="Ganglioside GM2 activator"/>
    <property type="match status" value="1"/>
</dbReference>
<evidence type="ECO:0000313" key="5">
    <source>
        <dbReference type="EMBL" id="CAF0770433.1"/>
    </source>
</evidence>
<dbReference type="SUPFAM" id="SSF63707">
    <property type="entry name" value="Ganglioside M2 (gm2) activator"/>
    <property type="match status" value="1"/>
</dbReference>
<dbReference type="AlphaFoldDB" id="A0A813QMI5"/>
<organism evidence="5 7">
    <name type="scientific">Adineta ricciae</name>
    <name type="common">Rotifer</name>
    <dbReference type="NCBI Taxonomy" id="249248"/>
    <lineage>
        <taxon>Eukaryota</taxon>
        <taxon>Metazoa</taxon>
        <taxon>Spiralia</taxon>
        <taxon>Gnathifera</taxon>
        <taxon>Rotifera</taxon>
        <taxon>Eurotatoria</taxon>
        <taxon>Bdelloidea</taxon>
        <taxon>Adinetida</taxon>
        <taxon>Adinetidae</taxon>
        <taxon>Adineta</taxon>
    </lineage>
</organism>
<dbReference type="GO" id="GO:0006689">
    <property type="term" value="P:ganglioside catabolic process"/>
    <property type="evidence" value="ECO:0007669"/>
    <property type="project" value="InterPro"/>
</dbReference>
<evidence type="ECO:0000313" key="7">
    <source>
        <dbReference type="Proteomes" id="UP000663852"/>
    </source>
</evidence>
<name>A0A813QMI5_ADIRI</name>
<comment type="caution">
    <text evidence="5">The sequence shown here is derived from an EMBL/GenBank/DDBJ whole genome shotgun (WGS) entry which is preliminary data.</text>
</comment>
<dbReference type="InterPro" id="IPR036846">
    <property type="entry name" value="GM2-AP_sf"/>
</dbReference>
<dbReference type="EMBL" id="CAJNOJ010000008">
    <property type="protein sequence ID" value="CAF0770433.1"/>
    <property type="molecule type" value="Genomic_DNA"/>
</dbReference>
<dbReference type="PANTHER" id="PTHR17357">
    <property type="entry name" value="GM2 GANGLIOSIDE ACTIVATOR PROTEIN"/>
    <property type="match status" value="1"/>
</dbReference>
<proteinExistence type="predicted"/>
<evidence type="ECO:0000259" key="3">
    <source>
        <dbReference type="SMART" id="SM00737"/>
    </source>
</evidence>
<protein>
    <recommendedName>
        <fullName evidence="3">MD-2-related lipid-recognition domain-containing protein</fullName>
    </recommendedName>
</protein>
<accession>A0A813QMI5</accession>
<dbReference type="GO" id="GO:0008047">
    <property type="term" value="F:enzyme activator activity"/>
    <property type="evidence" value="ECO:0007669"/>
    <property type="project" value="InterPro"/>
</dbReference>
<dbReference type="OrthoDB" id="6409159at2759"/>
<dbReference type="Pfam" id="PF02221">
    <property type="entry name" value="E1_DerP2_DerF2"/>
    <property type="match status" value="1"/>
</dbReference>